<dbReference type="RefSeq" id="WP_234862141.1">
    <property type="nucleotide sequence ID" value="NZ_JAKEVZ010000011.1"/>
</dbReference>
<comment type="caution">
    <text evidence="3">The sequence shown here is derived from an EMBL/GenBank/DDBJ whole genome shotgun (WGS) entry which is preliminary data.</text>
</comment>
<dbReference type="Pfam" id="PF08327">
    <property type="entry name" value="AHSA1"/>
    <property type="match status" value="1"/>
</dbReference>
<gene>
    <name evidence="3" type="ORF">L0U89_14330</name>
</gene>
<feature type="domain" description="Activator of Hsp90 ATPase homologue 1/2-like C-terminal" evidence="2">
    <location>
        <begin position="16"/>
        <end position="135"/>
    </location>
</feature>
<evidence type="ECO:0000259" key="2">
    <source>
        <dbReference type="Pfam" id="PF08327"/>
    </source>
</evidence>
<name>A0ABS9BX77_9BACT</name>
<dbReference type="SUPFAM" id="SSF55961">
    <property type="entry name" value="Bet v1-like"/>
    <property type="match status" value="1"/>
</dbReference>
<proteinExistence type="inferred from homology"/>
<dbReference type="Proteomes" id="UP001201449">
    <property type="component" value="Unassembled WGS sequence"/>
</dbReference>
<dbReference type="Gene3D" id="3.30.530.20">
    <property type="match status" value="1"/>
</dbReference>
<accession>A0ABS9BX77</accession>
<keyword evidence="4" id="KW-1185">Reference proteome</keyword>
<dbReference type="CDD" id="cd08901">
    <property type="entry name" value="SRPBCC_CalC_Aha1-like_8"/>
    <property type="match status" value="1"/>
</dbReference>
<organism evidence="3 4">
    <name type="scientific">Mariniradius sediminis</name>
    <dbReference type="NCBI Taxonomy" id="2909237"/>
    <lineage>
        <taxon>Bacteria</taxon>
        <taxon>Pseudomonadati</taxon>
        <taxon>Bacteroidota</taxon>
        <taxon>Cytophagia</taxon>
        <taxon>Cytophagales</taxon>
        <taxon>Cyclobacteriaceae</taxon>
        <taxon>Mariniradius</taxon>
    </lineage>
</organism>
<evidence type="ECO:0000313" key="3">
    <source>
        <dbReference type="EMBL" id="MCF1752236.1"/>
    </source>
</evidence>
<comment type="similarity">
    <text evidence="1">Belongs to the AHA1 family.</text>
</comment>
<protein>
    <submittedName>
        <fullName evidence="3">SRPBCC family protein</fullName>
    </submittedName>
</protein>
<sequence length="151" mass="17451">MVPTLSVQVAYQIQRPAEEIFEAIVDPDKMAKYFLSKGSARMDEGKTVYWSFPEFPDEEPVQVGRIAQNRLISFSWKIDGLDHFVEITLEPKGPSDTLVKITEKERPNDEAGIRWLKGNTEGWMNFLCCLKAYLEYGINLRKGGYDFYMKK</sequence>
<evidence type="ECO:0000313" key="4">
    <source>
        <dbReference type="Proteomes" id="UP001201449"/>
    </source>
</evidence>
<reference evidence="3 4" key="1">
    <citation type="submission" date="2022-01" db="EMBL/GenBank/DDBJ databases">
        <title>Mariniradius saccharolyticus sp. nov., isolated from sediment of a river.</title>
        <authorList>
            <person name="Liu H."/>
        </authorList>
    </citation>
    <scope>NUCLEOTIDE SEQUENCE [LARGE SCALE GENOMIC DNA]</scope>
    <source>
        <strain evidence="3 4">RY-2</strain>
    </source>
</reference>
<dbReference type="InterPro" id="IPR023393">
    <property type="entry name" value="START-like_dom_sf"/>
</dbReference>
<evidence type="ECO:0000256" key="1">
    <source>
        <dbReference type="ARBA" id="ARBA00006817"/>
    </source>
</evidence>
<dbReference type="EMBL" id="JAKEVZ010000011">
    <property type="protein sequence ID" value="MCF1752236.1"/>
    <property type="molecule type" value="Genomic_DNA"/>
</dbReference>
<dbReference type="InterPro" id="IPR013538">
    <property type="entry name" value="ASHA1/2-like_C"/>
</dbReference>